<dbReference type="EMBL" id="KV429075">
    <property type="protein sequence ID" value="KZT67564.1"/>
    <property type="molecule type" value="Genomic_DNA"/>
</dbReference>
<protein>
    <submittedName>
        <fullName evidence="1">Uncharacterized protein</fullName>
    </submittedName>
</protein>
<reference evidence="1 2" key="1">
    <citation type="journal article" date="2016" name="Mol. Biol. Evol.">
        <title>Comparative Genomics of Early-Diverging Mushroom-Forming Fungi Provides Insights into the Origins of Lignocellulose Decay Capabilities.</title>
        <authorList>
            <person name="Nagy L.G."/>
            <person name="Riley R."/>
            <person name="Tritt A."/>
            <person name="Adam C."/>
            <person name="Daum C."/>
            <person name="Floudas D."/>
            <person name="Sun H."/>
            <person name="Yadav J.S."/>
            <person name="Pangilinan J."/>
            <person name="Larsson K.H."/>
            <person name="Matsuura K."/>
            <person name="Barry K."/>
            <person name="Labutti K."/>
            <person name="Kuo R."/>
            <person name="Ohm R.A."/>
            <person name="Bhattacharya S.S."/>
            <person name="Shirouzu T."/>
            <person name="Yoshinaga Y."/>
            <person name="Martin F.M."/>
            <person name="Grigoriev I.V."/>
            <person name="Hibbett D.S."/>
        </authorList>
    </citation>
    <scope>NUCLEOTIDE SEQUENCE [LARGE SCALE GENOMIC DNA]</scope>
    <source>
        <strain evidence="1 2">L-15889</strain>
    </source>
</reference>
<sequence>MRSIRSMRPFHLGLTPRRTRAMPSLVRQTAQYLALSIWQSTGCLSARKLEQTAQGRLSRKLCGITAGPKPCPIQSVPSAFGLPTSSPDPQPLGAAPMATHSVMSSLLCRTTTTRLQPPPGIASYMHRSRCYRDPRRYPRIVNRNGRLGCRQY</sequence>
<accession>A0A165NZC5</accession>
<proteinExistence type="predicted"/>
<gene>
    <name evidence="1" type="ORF">DAEQUDRAFT_389128</name>
</gene>
<dbReference type="Proteomes" id="UP000076727">
    <property type="component" value="Unassembled WGS sequence"/>
</dbReference>
<organism evidence="1 2">
    <name type="scientific">Daedalea quercina L-15889</name>
    <dbReference type="NCBI Taxonomy" id="1314783"/>
    <lineage>
        <taxon>Eukaryota</taxon>
        <taxon>Fungi</taxon>
        <taxon>Dikarya</taxon>
        <taxon>Basidiomycota</taxon>
        <taxon>Agaricomycotina</taxon>
        <taxon>Agaricomycetes</taxon>
        <taxon>Polyporales</taxon>
        <taxon>Fomitopsis</taxon>
    </lineage>
</organism>
<keyword evidence="2" id="KW-1185">Reference proteome</keyword>
<name>A0A165NZC5_9APHY</name>
<evidence type="ECO:0000313" key="1">
    <source>
        <dbReference type="EMBL" id="KZT67564.1"/>
    </source>
</evidence>
<dbReference type="AlphaFoldDB" id="A0A165NZC5"/>
<evidence type="ECO:0000313" key="2">
    <source>
        <dbReference type="Proteomes" id="UP000076727"/>
    </source>
</evidence>